<dbReference type="EMBL" id="KZ293482">
    <property type="protein sequence ID" value="PBK60791.1"/>
    <property type="molecule type" value="Genomic_DNA"/>
</dbReference>
<dbReference type="Proteomes" id="UP000218334">
    <property type="component" value="Unassembled WGS sequence"/>
</dbReference>
<evidence type="ECO:0000313" key="4">
    <source>
        <dbReference type="Proteomes" id="UP000218334"/>
    </source>
</evidence>
<keyword evidence="1" id="KW-0175">Coiled coil</keyword>
<proteinExistence type="predicted"/>
<evidence type="ECO:0000256" key="2">
    <source>
        <dbReference type="SAM" id="MobiDB-lite"/>
    </source>
</evidence>
<reference evidence="4" key="1">
    <citation type="journal article" date="2017" name="Nat. Ecol. Evol.">
        <title>Genome expansion and lineage-specific genetic innovations in the forest pathogenic fungi Armillaria.</title>
        <authorList>
            <person name="Sipos G."/>
            <person name="Prasanna A.N."/>
            <person name="Walter M.C."/>
            <person name="O'Connor E."/>
            <person name="Balint B."/>
            <person name="Krizsan K."/>
            <person name="Kiss B."/>
            <person name="Hess J."/>
            <person name="Varga T."/>
            <person name="Slot J."/>
            <person name="Riley R."/>
            <person name="Boka B."/>
            <person name="Rigling D."/>
            <person name="Barry K."/>
            <person name="Lee J."/>
            <person name="Mihaltcheva S."/>
            <person name="LaButti K."/>
            <person name="Lipzen A."/>
            <person name="Waldron R."/>
            <person name="Moloney N.M."/>
            <person name="Sperisen C."/>
            <person name="Kredics L."/>
            <person name="Vagvoelgyi C."/>
            <person name="Patrignani A."/>
            <person name="Fitzpatrick D."/>
            <person name="Nagy I."/>
            <person name="Doyle S."/>
            <person name="Anderson J.B."/>
            <person name="Grigoriev I.V."/>
            <person name="Gueldener U."/>
            <person name="Muensterkoetter M."/>
            <person name="Nagy L.G."/>
        </authorList>
    </citation>
    <scope>NUCLEOTIDE SEQUENCE [LARGE SCALE GENOMIC DNA]</scope>
    <source>
        <strain evidence="4">28-4</strain>
    </source>
</reference>
<feature type="region of interest" description="Disordered" evidence="2">
    <location>
        <begin position="462"/>
        <end position="492"/>
    </location>
</feature>
<protein>
    <submittedName>
        <fullName evidence="3">Uncharacterized protein</fullName>
    </submittedName>
</protein>
<dbReference type="STRING" id="1076256.A0A2H3APQ5"/>
<accession>A0A2H3APQ5</accession>
<name>A0A2H3APQ5_9AGAR</name>
<feature type="compositionally biased region" description="Polar residues" evidence="2">
    <location>
        <begin position="477"/>
        <end position="491"/>
    </location>
</feature>
<feature type="compositionally biased region" description="Low complexity" evidence="2">
    <location>
        <begin position="462"/>
        <end position="472"/>
    </location>
</feature>
<evidence type="ECO:0000313" key="3">
    <source>
        <dbReference type="EMBL" id="PBK60791.1"/>
    </source>
</evidence>
<feature type="coiled-coil region" evidence="1">
    <location>
        <begin position="505"/>
        <end position="547"/>
    </location>
</feature>
<keyword evidence="4" id="KW-1185">Reference proteome</keyword>
<feature type="compositionally biased region" description="Polar residues" evidence="2">
    <location>
        <begin position="566"/>
        <end position="581"/>
    </location>
</feature>
<gene>
    <name evidence="3" type="ORF">ARMSODRAFT_982030</name>
</gene>
<sequence>MTSYIIYVVWLPILHLTVFTLKCKGLSLLSSIFSSACLPHKTPKVAPLKFEQCTPSSVAATKESISDDVAELSNLSLTLTIHHKDPLQSWLFKYGHVQGTKAGTNRRNWRFGAPRSNKSDSRHVATLVHSDLTAFKASQSLPEQPESLMALPPTRNCISQAASSDPDVGLSLGSPTLIDKLNDKVQANPPKMFVNSLQAEAADNHYPLVKAKWRIITSFHGKALQKPLEELKYSAVKMRPSIELQFGLMEITFFAAGSHQDQKHGLSRSMFHSAFDTMCAEMENKGHPPTEFNRCRSAHIDGLMDMATLLDWAFGGSTMVMHFTGTLEPGQGIIPEHLKTSVYFSPHMLAEYPDLDAVVAKLNQIFIEEVTVCSAECWKAAAAAKGWSMDGPPTRVIPFPDPRLPLLLPAEKKSSVFIIRGRIAGSLDEPLESIQQHFDSYKHGYHSISAMPLPPITPLVHPTTLTTPSTPLASPHSAGSQPDGSLENSIEGSDAEPLGFYTNLIQSLQGEIGGLQAELKLAQEEHAAELEELTSQYAWELSQMQEEMLKLCQVALKSKLPAEGSSFPTNPRSRSKTLTPTKKIRTANSWASILESDVSLSMGSISGISTVSSLSATKRSNVPLLPPCLPLASSLRLPHIVPPQLPPQGPISHHNSYNVGMGHATHRFAHQNGLVGSHWSEKFQCLARQEPTTWYGELIQELSLDLAAEALLALYEDMEVNGILKVLYQTYQAWPICLITILISLQLFPIVFVDLDTQQCWAWPLVPAYWTACGCGQAILDAYLNGLFVVYHDHFGRSLGMPVDCRDPASVKKWKQRSLDTLVRLMFTAYSNVNLMPAQSMPPSNKPAIDLKSVAKYLESATKDLDKLVADLPPLITSNCPLQMSCDSSVPPTSVASDTTTLLDDRPDDVKAPTLLELLAALREHMYNHCAVSWSYMNQWVELGQVPPNEEEEEQAGL</sequence>
<dbReference type="AlphaFoldDB" id="A0A2H3APQ5"/>
<organism evidence="3 4">
    <name type="scientific">Armillaria solidipes</name>
    <dbReference type="NCBI Taxonomy" id="1076256"/>
    <lineage>
        <taxon>Eukaryota</taxon>
        <taxon>Fungi</taxon>
        <taxon>Dikarya</taxon>
        <taxon>Basidiomycota</taxon>
        <taxon>Agaricomycotina</taxon>
        <taxon>Agaricomycetes</taxon>
        <taxon>Agaricomycetidae</taxon>
        <taxon>Agaricales</taxon>
        <taxon>Marasmiineae</taxon>
        <taxon>Physalacriaceae</taxon>
        <taxon>Armillaria</taxon>
    </lineage>
</organism>
<evidence type="ECO:0000256" key="1">
    <source>
        <dbReference type="SAM" id="Coils"/>
    </source>
</evidence>
<feature type="region of interest" description="Disordered" evidence="2">
    <location>
        <begin position="562"/>
        <end position="581"/>
    </location>
</feature>